<dbReference type="PANTHER" id="PTHR12126:SF15">
    <property type="entry name" value="NAD(P)-BINDING DOMAIN-CONTAINING PROTEIN"/>
    <property type="match status" value="1"/>
</dbReference>
<dbReference type="RefSeq" id="WP_069635718.1">
    <property type="nucleotide sequence ID" value="NZ_JXKZ01000005.1"/>
</dbReference>
<dbReference type="PATRIC" id="fig|903983.4.peg.2294"/>
<dbReference type="OrthoDB" id="2216847at2"/>
<dbReference type="InterPro" id="IPR051207">
    <property type="entry name" value="ComplexI_NDUFA9_subunit"/>
</dbReference>
<dbReference type="Gene3D" id="3.40.50.720">
    <property type="entry name" value="NAD(P)-binding Rossmann-like Domain"/>
    <property type="match status" value="1"/>
</dbReference>
<protein>
    <submittedName>
        <fullName evidence="2">NAD-binding protein</fullName>
    </submittedName>
</protein>
<organism evidence="2 3">
    <name type="scientific">Enterococcus quebecensis</name>
    <dbReference type="NCBI Taxonomy" id="903983"/>
    <lineage>
        <taxon>Bacteria</taxon>
        <taxon>Bacillati</taxon>
        <taxon>Bacillota</taxon>
        <taxon>Bacilli</taxon>
        <taxon>Lactobacillales</taxon>
        <taxon>Enterococcaceae</taxon>
        <taxon>Enterococcus</taxon>
    </lineage>
</organism>
<dbReference type="GO" id="GO:0044877">
    <property type="term" value="F:protein-containing complex binding"/>
    <property type="evidence" value="ECO:0007669"/>
    <property type="project" value="TreeGrafter"/>
</dbReference>
<accession>A0A1E5GRD4</accession>
<sequence>MKITIFGGSGFIGQKLTEELVHRGHNVTSISRSGKPANLTTSWSQKVHWIRSDVLTDNFWQSAVKEADWVIDAIGILKEDPSKNITYTRFIYKPVQIILAYLNTQEHPAKFLFLSANSAPFFLNQYMESKLQAEELIKKQTKQSIIFYPSLVVDKKRYSSIIGGNMIKLLKKIPGVRKLVQGYDPISRTALAVEISNVIEGNTSLYTQRRK</sequence>
<keyword evidence="3" id="KW-1185">Reference proteome</keyword>
<dbReference type="Pfam" id="PF01370">
    <property type="entry name" value="Epimerase"/>
    <property type="match status" value="1"/>
</dbReference>
<comment type="caution">
    <text evidence="2">The sequence shown here is derived from an EMBL/GenBank/DDBJ whole genome shotgun (WGS) entry which is preliminary data.</text>
</comment>
<dbReference type="SUPFAM" id="SSF51735">
    <property type="entry name" value="NAD(P)-binding Rossmann-fold domains"/>
    <property type="match status" value="1"/>
</dbReference>
<name>A0A1E5GRD4_9ENTE</name>
<dbReference type="InterPro" id="IPR036291">
    <property type="entry name" value="NAD(P)-bd_dom_sf"/>
</dbReference>
<dbReference type="InterPro" id="IPR001509">
    <property type="entry name" value="Epimerase_deHydtase"/>
</dbReference>
<reference evidence="3" key="1">
    <citation type="submission" date="2016-09" db="EMBL/GenBank/DDBJ databases">
        <authorList>
            <person name="Gulvik C.A."/>
        </authorList>
    </citation>
    <scope>NUCLEOTIDE SEQUENCE [LARGE SCALE GENOMIC DNA]</scope>
    <source>
        <strain evidence="3">LMG 26306</strain>
    </source>
</reference>
<dbReference type="AlphaFoldDB" id="A0A1E5GRD4"/>
<evidence type="ECO:0000259" key="1">
    <source>
        <dbReference type="Pfam" id="PF01370"/>
    </source>
</evidence>
<dbReference type="Proteomes" id="UP000094764">
    <property type="component" value="Unassembled WGS sequence"/>
</dbReference>
<gene>
    <name evidence="2" type="ORF">BCR23_10360</name>
</gene>
<proteinExistence type="predicted"/>
<dbReference type="PANTHER" id="PTHR12126">
    <property type="entry name" value="NADH-UBIQUINONE OXIDOREDUCTASE 39 KDA SUBUNIT-RELATED"/>
    <property type="match status" value="1"/>
</dbReference>
<dbReference type="STRING" id="903983.BCR23_10360"/>
<evidence type="ECO:0000313" key="2">
    <source>
        <dbReference type="EMBL" id="OEG15229.1"/>
    </source>
</evidence>
<feature type="domain" description="NAD-dependent epimerase/dehydratase" evidence="1">
    <location>
        <begin position="3"/>
        <end position="117"/>
    </location>
</feature>
<dbReference type="EMBL" id="MIKB01000016">
    <property type="protein sequence ID" value="OEG15229.1"/>
    <property type="molecule type" value="Genomic_DNA"/>
</dbReference>
<evidence type="ECO:0000313" key="3">
    <source>
        <dbReference type="Proteomes" id="UP000094764"/>
    </source>
</evidence>